<feature type="compositionally biased region" description="Acidic residues" evidence="1">
    <location>
        <begin position="288"/>
        <end position="312"/>
    </location>
</feature>
<protein>
    <submittedName>
        <fullName evidence="2">Uncharacterized protein</fullName>
    </submittedName>
</protein>
<organism evidence="2 3">
    <name type="scientific">Carnegiea gigantea</name>
    <dbReference type="NCBI Taxonomy" id="171969"/>
    <lineage>
        <taxon>Eukaryota</taxon>
        <taxon>Viridiplantae</taxon>
        <taxon>Streptophyta</taxon>
        <taxon>Embryophyta</taxon>
        <taxon>Tracheophyta</taxon>
        <taxon>Spermatophyta</taxon>
        <taxon>Magnoliopsida</taxon>
        <taxon>eudicotyledons</taxon>
        <taxon>Gunneridae</taxon>
        <taxon>Pentapetalae</taxon>
        <taxon>Caryophyllales</taxon>
        <taxon>Cactineae</taxon>
        <taxon>Cactaceae</taxon>
        <taxon>Cactoideae</taxon>
        <taxon>Echinocereeae</taxon>
        <taxon>Carnegiea</taxon>
    </lineage>
</organism>
<dbReference type="Proteomes" id="UP001153076">
    <property type="component" value="Unassembled WGS sequence"/>
</dbReference>
<gene>
    <name evidence="2" type="ORF">Cgig2_022583</name>
</gene>
<accession>A0A9Q1QJM3</accession>
<evidence type="ECO:0000256" key="1">
    <source>
        <dbReference type="SAM" id="MobiDB-lite"/>
    </source>
</evidence>
<feature type="region of interest" description="Disordered" evidence="1">
    <location>
        <begin position="288"/>
        <end position="344"/>
    </location>
</feature>
<dbReference type="PROSITE" id="PS51257">
    <property type="entry name" value="PROKAR_LIPOPROTEIN"/>
    <property type="match status" value="1"/>
</dbReference>
<comment type="caution">
    <text evidence="2">The sequence shown here is derived from an EMBL/GenBank/DDBJ whole genome shotgun (WGS) entry which is preliminary data.</text>
</comment>
<keyword evidence="3" id="KW-1185">Reference proteome</keyword>
<feature type="region of interest" description="Disordered" evidence="1">
    <location>
        <begin position="239"/>
        <end position="258"/>
    </location>
</feature>
<dbReference type="EMBL" id="JAKOGI010000081">
    <property type="protein sequence ID" value="KAJ8445063.1"/>
    <property type="molecule type" value="Genomic_DNA"/>
</dbReference>
<name>A0A9Q1QJM3_9CARY</name>
<dbReference type="AlphaFoldDB" id="A0A9Q1QJM3"/>
<evidence type="ECO:0000313" key="2">
    <source>
        <dbReference type="EMBL" id="KAJ8445063.1"/>
    </source>
</evidence>
<evidence type="ECO:0000313" key="3">
    <source>
        <dbReference type="Proteomes" id="UP001153076"/>
    </source>
</evidence>
<reference evidence="2" key="1">
    <citation type="submission" date="2022-04" db="EMBL/GenBank/DDBJ databases">
        <title>Carnegiea gigantea Genome sequencing and assembly v2.</title>
        <authorList>
            <person name="Copetti D."/>
            <person name="Sanderson M.J."/>
            <person name="Burquez A."/>
            <person name="Wojciechowski M.F."/>
        </authorList>
    </citation>
    <scope>NUCLEOTIDE SEQUENCE</scope>
    <source>
        <strain evidence="2">SGP5-SGP5p</strain>
        <tissue evidence="2">Aerial part</tissue>
    </source>
</reference>
<sequence>MSRSHQDDPRFAGAYRPALPLLFPTALGIGCHLLRSSAPGLKDRQPLPRLLSIKQKESQARHGKEKVVSEKLQLGEPIQRFPVTRLALAPLRALHRFYCPSHKLRDGPGLIVLLYVELEVAGRFPPFSRGFSKTVPNGFTLVPVRNISPTDSRRTKRRSYFQYFTLDFFSMAVMNPNLLLKQYHPKFAVSLEALWTRESETVVESRMINCYTFGGWLIHGCIRLGDYEGVPYRREERPWGRESDCSDHPAAGWRPGNSGPSAIISGTSPTGKRPFLLSTDLAGVESPSWDEELIDAPSEDECLDELSEEEEEVPQRPPRPPVLMSMGQNKDYLTYPQLTTRLET</sequence>
<proteinExistence type="predicted"/>